<evidence type="ECO:0000313" key="2">
    <source>
        <dbReference type="Proteomes" id="UP000481861"/>
    </source>
</evidence>
<dbReference type="Proteomes" id="UP000481861">
    <property type="component" value="Unassembled WGS sequence"/>
</dbReference>
<dbReference type="AlphaFoldDB" id="A0A7C8IJP6"/>
<keyword evidence="2" id="KW-1185">Reference proteome</keyword>
<gene>
    <name evidence="1" type="ORF">BDV95DRAFT_334102</name>
</gene>
<reference evidence="1 2" key="1">
    <citation type="submission" date="2020-01" db="EMBL/GenBank/DDBJ databases">
        <authorList>
            <consortium name="DOE Joint Genome Institute"/>
            <person name="Haridas S."/>
            <person name="Albert R."/>
            <person name="Binder M."/>
            <person name="Bloem J."/>
            <person name="Labutti K."/>
            <person name="Salamov A."/>
            <person name="Andreopoulos B."/>
            <person name="Baker S.E."/>
            <person name="Barry K."/>
            <person name="Bills G."/>
            <person name="Bluhm B.H."/>
            <person name="Cannon C."/>
            <person name="Castanera R."/>
            <person name="Culley D.E."/>
            <person name="Daum C."/>
            <person name="Ezra D."/>
            <person name="Gonzalez J.B."/>
            <person name="Henrissat B."/>
            <person name="Kuo A."/>
            <person name="Liang C."/>
            <person name="Lipzen A."/>
            <person name="Lutzoni F."/>
            <person name="Magnuson J."/>
            <person name="Mondo S."/>
            <person name="Nolan M."/>
            <person name="Ohm R."/>
            <person name="Pangilinan J."/>
            <person name="Park H.-J.H."/>
            <person name="Ramirez L."/>
            <person name="Alfaro M."/>
            <person name="Sun H."/>
            <person name="Tritt A."/>
            <person name="Yoshinaga Y."/>
            <person name="Zwiers L.-H.L."/>
            <person name="Turgeon B.G."/>
            <person name="Goodwin S.B."/>
            <person name="Spatafora J.W."/>
            <person name="Crous P.W."/>
            <person name="Grigoriev I.V."/>
        </authorList>
    </citation>
    <scope>NUCLEOTIDE SEQUENCE [LARGE SCALE GENOMIC DNA]</scope>
    <source>
        <strain evidence="1 2">CBS 611.86</strain>
    </source>
</reference>
<sequence>MERDCGRVDLFPQDSIAPNHLQKILPYVYLSQFRKDLSRKSRQSPADLQEVQGMICIHVVRSRKHIGLAKAILEVGTALRRGPKLRRAVEHQQTS</sequence>
<accession>A0A7C8IJP6</accession>
<evidence type="ECO:0000313" key="1">
    <source>
        <dbReference type="EMBL" id="KAF2874487.1"/>
    </source>
</evidence>
<proteinExistence type="predicted"/>
<protein>
    <submittedName>
        <fullName evidence="1">Uncharacterized protein</fullName>
    </submittedName>
</protein>
<comment type="caution">
    <text evidence="1">The sequence shown here is derived from an EMBL/GenBank/DDBJ whole genome shotgun (WGS) entry which is preliminary data.</text>
</comment>
<dbReference type="EMBL" id="JAADJZ010000006">
    <property type="protein sequence ID" value="KAF2874487.1"/>
    <property type="molecule type" value="Genomic_DNA"/>
</dbReference>
<name>A0A7C8IJP6_9PLEO</name>
<organism evidence="1 2">
    <name type="scientific">Massariosphaeria phaeospora</name>
    <dbReference type="NCBI Taxonomy" id="100035"/>
    <lineage>
        <taxon>Eukaryota</taxon>
        <taxon>Fungi</taxon>
        <taxon>Dikarya</taxon>
        <taxon>Ascomycota</taxon>
        <taxon>Pezizomycotina</taxon>
        <taxon>Dothideomycetes</taxon>
        <taxon>Pleosporomycetidae</taxon>
        <taxon>Pleosporales</taxon>
        <taxon>Pleosporales incertae sedis</taxon>
        <taxon>Massariosphaeria</taxon>
    </lineage>
</organism>